<accession>A0AAD9VXL5</accession>
<evidence type="ECO:0000256" key="1">
    <source>
        <dbReference type="SAM" id="Phobius"/>
    </source>
</evidence>
<feature type="transmembrane region" description="Helical" evidence="1">
    <location>
        <begin position="94"/>
        <end position="120"/>
    </location>
</feature>
<dbReference type="Proteomes" id="UP001265746">
    <property type="component" value="Unassembled WGS sequence"/>
</dbReference>
<comment type="caution">
    <text evidence="2">The sequence shown here is derived from an EMBL/GenBank/DDBJ whole genome shotgun (WGS) entry which is preliminary data.</text>
</comment>
<dbReference type="AlphaFoldDB" id="A0AAD9VXL5"/>
<proteinExistence type="predicted"/>
<keyword evidence="1" id="KW-0812">Transmembrane</keyword>
<dbReference type="EMBL" id="JAUJFL010000008">
    <property type="protein sequence ID" value="KAK2598499.1"/>
    <property type="molecule type" value="Genomic_DNA"/>
</dbReference>
<sequence>MSRLAFHPFHNNFRLNMISSISLQRAQLRPQLARLTFRAWLVPACRAQSRIMTPLVSREQFVRRASSLPAPKPRGPKFEIPPRMIVYHIGTPRIMFLGALKLTTIFVFGFFAVVVIPGYVSADMPLWQTAGLAVASTIPFLAVWYLTSPMVVWIHMRVPDKYRRSKHVMDLFLEAPPADAEVTITNMGAIFKPRVSQVKISDLKPERKRFGLVNYTRDTTQENSQRKWWMFRAMGGFRIEDETTTGVKTKWAWEAVARQIRQRALKEKKGGTA</sequence>
<name>A0AAD9VXL5_PHOAM</name>
<evidence type="ECO:0000313" key="3">
    <source>
        <dbReference type="Proteomes" id="UP001265746"/>
    </source>
</evidence>
<gene>
    <name evidence="2" type="ORF">N8I77_011910</name>
</gene>
<protein>
    <submittedName>
        <fullName evidence="2">Uncharacterized protein</fullName>
    </submittedName>
</protein>
<reference evidence="2" key="1">
    <citation type="submission" date="2023-06" db="EMBL/GenBank/DDBJ databases">
        <authorList>
            <person name="Noh H."/>
        </authorList>
    </citation>
    <scope>NUCLEOTIDE SEQUENCE</scope>
    <source>
        <strain evidence="2">DUCC20226</strain>
    </source>
</reference>
<evidence type="ECO:0000313" key="2">
    <source>
        <dbReference type="EMBL" id="KAK2598499.1"/>
    </source>
</evidence>
<organism evidence="2 3">
    <name type="scientific">Phomopsis amygdali</name>
    <name type="common">Fusicoccum amygdali</name>
    <dbReference type="NCBI Taxonomy" id="1214568"/>
    <lineage>
        <taxon>Eukaryota</taxon>
        <taxon>Fungi</taxon>
        <taxon>Dikarya</taxon>
        <taxon>Ascomycota</taxon>
        <taxon>Pezizomycotina</taxon>
        <taxon>Sordariomycetes</taxon>
        <taxon>Sordariomycetidae</taxon>
        <taxon>Diaporthales</taxon>
        <taxon>Diaporthaceae</taxon>
        <taxon>Diaporthe</taxon>
    </lineage>
</organism>
<keyword evidence="1" id="KW-0472">Membrane</keyword>
<keyword evidence="3" id="KW-1185">Reference proteome</keyword>
<keyword evidence="1" id="KW-1133">Transmembrane helix</keyword>
<feature type="transmembrane region" description="Helical" evidence="1">
    <location>
        <begin position="132"/>
        <end position="156"/>
    </location>
</feature>